<evidence type="ECO:0000256" key="1">
    <source>
        <dbReference type="ARBA" id="ARBA00008898"/>
    </source>
</evidence>
<sequence>MTSFEYGVDEIEVYARAVGALTSGVTVLCTRVDGQSFGTTVAAVAPVSDDPPVILACMNERSSTREAIVRSGSFTVSVLAEGQGALARQFAGPGDKFAGVAHRDSSSVDAPVLDGALATFSCRLRETATVGTHTVLFGEVRDASTVDGRPLTYFGGSFGRWDRLREHATYEQMRRLVLQRDVGVGEPLDIEALAVRLEARPDDVNNALVTLSTESLVDRLPDGRFTPAPIGGDLIESIYSARANIEIGVVANLVGRVPDDVIRTLAELVDEMEALTRAPDGREKFLALHTELHHTIVAQSGSAQLLESYRRLSIAWAWRSLWDQKDWREFHGQRALRDLIGALRDGDLTTAIRAIQRYHDEARALAHAAVTDVAGL</sequence>
<dbReference type="RefSeq" id="WP_188710890.1">
    <property type="nucleotide sequence ID" value="NZ_BMHO01000001.1"/>
</dbReference>
<evidence type="ECO:0008006" key="10">
    <source>
        <dbReference type="Google" id="ProtNLM"/>
    </source>
</evidence>
<evidence type="ECO:0000313" key="9">
    <source>
        <dbReference type="Proteomes" id="UP000633205"/>
    </source>
</evidence>
<keyword evidence="3" id="KW-0805">Transcription regulation</keyword>
<dbReference type="GO" id="GO:0003677">
    <property type="term" value="F:DNA binding"/>
    <property type="evidence" value="ECO:0007669"/>
    <property type="project" value="UniProtKB-KW"/>
</dbReference>
<dbReference type="SMART" id="SM00895">
    <property type="entry name" value="FCD"/>
    <property type="match status" value="1"/>
</dbReference>
<keyword evidence="2" id="KW-0560">Oxidoreductase</keyword>
<dbReference type="PANTHER" id="PTHR30466:SF11">
    <property type="entry name" value="FLAVIN-DEPENDENT MONOOXYGENASE, REDUCTASE SUBUNIT HSAB"/>
    <property type="match status" value="1"/>
</dbReference>
<dbReference type="SMART" id="SM00903">
    <property type="entry name" value="Flavin_Reduct"/>
    <property type="match status" value="1"/>
</dbReference>
<keyword evidence="4" id="KW-0238">DNA-binding</keyword>
<feature type="domain" description="Flavin reductase like" evidence="7">
    <location>
        <begin position="18"/>
        <end position="160"/>
    </location>
</feature>
<dbReference type="InterPro" id="IPR011711">
    <property type="entry name" value="GntR_C"/>
</dbReference>
<evidence type="ECO:0000256" key="3">
    <source>
        <dbReference type="ARBA" id="ARBA00023015"/>
    </source>
</evidence>
<name>A0A917DDM7_9MICO</name>
<dbReference type="SUPFAM" id="SSF50475">
    <property type="entry name" value="FMN-binding split barrel"/>
    <property type="match status" value="1"/>
</dbReference>
<dbReference type="GO" id="GO:0010181">
    <property type="term" value="F:FMN binding"/>
    <property type="evidence" value="ECO:0007669"/>
    <property type="project" value="InterPro"/>
</dbReference>
<evidence type="ECO:0000256" key="2">
    <source>
        <dbReference type="ARBA" id="ARBA00023002"/>
    </source>
</evidence>
<dbReference type="InterPro" id="IPR002563">
    <property type="entry name" value="Flavin_Rdtase-like_dom"/>
</dbReference>
<dbReference type="EMBL" id="BMHO01000001">
    <property type="protein sequence ID" value="GGD29227.1"/>
    <property type="molecule type" value="Genomic_DNA"/>
</dbReference>
<dbReference type="AlphaFoldDB" id="A0A917DDM7"/>
<reference evidence="8" key="2">
    <citation type="submission" date="2020-09" db="EMBL/GenBank/DDBJ databases">
        <authorList>
            <person name="Sun Q."/>
            <person name="Zhou Y."/>
        </authorList>
    </citation>
    <scope>NUCLEOTIDE SEQUENCE</scope>
    <source>
        <strain evidence="8">CGMCC 1.15152</strain>
    </source>
</reference>
<dbReference type="Proteomes" id="UP000633205">
    <property type="component" value="Unassembled WGS sequence"/>
</dbReference>
<comment type="caution">
    <text evidence="8">The sequence shown here is derived from an EMBL/GenBank/DDBJ whole genome shotgun (WGS) entry which is preliminary data.</text>
</comment>
<dbReference type="PANTHER" id="PTHR30466">
    <property type="entry name" value="FLAVIN REDUCTASE"/>
    <property type="match status" value="1"/>
</dbReference>
<feature type="domain" description="GntR C-terminal" evidence="6">
    <location>
        <begin position="237"/>
        <end position="361"/>
    </location>
</feature>
<evidence type="ECO:0000256" key="4">
    <source>
        <dbReference type="ARBA" id="ARBA00023125"/>
    </source>
</evidence>
<keyword evidence="9" id="KW-1185">Reference proteome</keyword>
<evidence type="ECO:0000259" key="6">
    <source>
        <dbReference type="SMART" id="SM00895"/>
    </source>
</evidence>
<protein>
    <recommendedName>
        <fullName evidence="10">FCD domain-containing protein</fullName>
    </recommendedName>
</protein>
<dbReference type="GO" id="GO:0042602">
    <property type="term" value="F:riboflavin reductase (NADPH) activity"/>
    <property type="evidence" value="ECO:0007669"/>
    <property type="project" value="TreeGrafter"/>
</dbReference>
<evidence type="ECO:0000313" key="8">
    <source>
        <dbReference type="EMBL" id="GGD29227.1"/>
    </source>
</evidence>
<evidence type="ECO:0000256" key="5">
    <source>
        <dbReference type="ARBA" id="ARBA00023163"/>
    </source>
</evidence>
<dbReference type="InterPro" id="IPR008920">
    <property type="entry name" value="TF_FadR/GntR_C"/>
</dbReference>
<dbReference type="Pfam" id="PF01613">
    <property type="entry name" value="Flavin_Reduct"/>
    <property type="match status" value="1"/>
</dbReference>
<comment type="similarity">
    <text evidence="1">Belongs to the non-flavoprotein flavin reductase family.</text>
</comment>
<dbReference type="SUPFAM" id="SSF48008">
    <property type="entry name" value="GntR ligand-binding domain-like"/>
    <property type="match status" value="1"/>
</dbReference>
<dbReference type="InterPro" id="IPR012349">
    <property type="entry name" value="Split_barrel_FMN-bd"/>
</dbReference>
<dbReference type="InterPro" id="IPR050268">
    <property type="entry name" value="NADH-dep_flavin_reductase"/>
</dbReference>
<organism evidence="8 9">
    <name type="scientific">Microbacterium faecale</name>
    <dbReference type="NCBI Taxonomy" id="1804630"/>
    <lineage>
        <taxon>Bacteria</taxon>
        <taxon>Bacillati</taxon>
        <taxon>Actinomycetota</taxon>
        <taxon>Actinomycetes</taxon>
        <taxon>Micrococcales</taxon>
        <taxon>Microbacteriaceae</taxon>
        <taxon>Microbacterium</taxon>
    </lineage>
</organism>
<dbReference type="Pfam" id="PF07729">
    <property type="entry name" value="FCD"/>
    <property type="match status" value="1"/>
</dbReference>
<reference evidence="8" key="1">
    <citation type="journal article" date="2014" name="Int. J. Syst. Evol. Microbiol.">
        <title>Complete genome sequence of Corynebacterium casei LMG S-19264T (=DSM 44701T), isolated from a smear-ripened cheese.</title>
        <authorList>
            <consortium name="US DOE Joint Genome Institute (JGI-PGF)"/>
            <person name="Walter F."/>
            <person name="Albersmeier A."/>
            <person name="Kalinowski J."/>
            <person name="Ruckert C."/>
        </authorList>
    </citation>
    <scope>NUCLEOTIDE SEQUENCE</scope>
    <source>
        <strain evidence="8">CGMCC 1.15152</strain>
    </source>
</reference>
<dbReference type="Gene3D" id="1.20.120.530">
    <property type="entry name" value="GntR ligand-binding domain-like"/>
    <property type="match status" value="1"/>
</dbReference>
<evidence type="ECO:0000259" key="7">
    <source>
        <dbReference type="SMART" id="SM00903"/>
    </source>
</evidence>
<gene>
    <name evidence="8" type="ORF">GCM10010915_06720</name>
</gene>
<proteinExistence type="inferred from homology"/>
<dbReference type="Gene3D" id="2.30.110.10">
    <property type="entry name" value="Electron Transport, Fmn-binding Protein, Chain A"/>
    <property type="match status" value="1"/>
</dbReference>
<accession>A0A917DDM7</accession>
<keyword evidence="5" id="KW-0804">Transcription</keyword>